<evidence type="ECO:0008006" key="4">
    <source>
        <dbReference type="Google" id="ProtNLM"/>
    </source>
</evidence>
<dbReference type="AlphaFoldDB" id="A0A8J3B5R4"/>
<dbReference type="Proteomes" id="UP000649739">
    <property type="component" value="Unassembled WGS sequence"/>
</dbReference>
<proteinExistence type="predicted"/>
<comment type="caution">
    <text evidence="2">The sequence shown here is derived from an EMBL/GenBank/DDBJ whole genome shotgun (WGS) entry which is preliminary data.</text>
</comment>
<dbReference type="SUPFAM" id="SSF53474">
    <property type="entry name" value="alpha/beta-Hydrolases"/>
    <property type="match status" value="1"/>
</dbReference>
<reference evidence="2" key="1">
    <citation type="journal article" date="2014" name="Int. J. Syst. Evol. Microbiol.">
        <title>Complete genome sequence of Corynebacterium casei LMG S-19264T (=DSM 44701T), isolated from a smear-ripened cheese.</title>
        <authorList>
            <consortium name="US DOE Joint Genome Institute (JGI-PGF)"/>
            <person name="Walter F."/>
            <person name="Albersmeier A."/>
            <person name="Kalinowski J."/>
            <person name="Ruckert C."/>
        </authorList>
    </citation>
    <scope>NUCLEOTIDE SEQUENCE</scope>
    <source>
        <strain evidence="2">JCM 3090</strain>
    </source>
</reference>
<dbReference type="InterPro" id="IPR029058">
    <property type="entry name" value="AB_hydrolase_fold"/>
</dbReference>
<keyword evidence="3" id="KW-1185">Reference proteome</keyword>
<gene>
    <name evidence="2" type="ORF">GCM10010123_13510</name>
</gene>
<accession>A0A8J3B5R4</accession>
<sequence>MTGRPVTGRTRLVRTGEWADPVPPHDRDLAHRAPPTAAPDRPPLLCLPDRGHGAESFAARWLDHAAGRGYPAYALTPRSPRLADARGLRVHVHDAVQAAAGLPRRAVLFGYGQGAVVARYALARYPAAAAVLLAPAPVGRWRRWRLGPPEAVAGRPAVLVAGCPDDPGASAAGLAAAAGEYGHGPLLFPGRSAGLLTSDAGLTALDAILDWLDHHR</sequence>
<evidence type="ECO:0000256" key="1">
    <source>
        <dbReference type="SAM" id="MobiDB-lite"/>
    </source>
</evidence>
<organism evidence="2 3">
    <name type="scientific">Pilimelia anulata</name>
    <dbReference type="NCBI Taxonomy" id="53371"/>
    <lineage>
        <taxon>Bacteria</taxon>
        <taxon>Bacillati</taxon>
        <taxon>Actinomycetota</taxon>
        <taxon>Actinomycetes</taxon>
        <taxon>Micromonosporales</taxon>
        <taxon>Micromonosporaceae</taxon>
        <taxon>Pilimelia</taxon>
    </lineage>
</organism>
<dbReference type="Gene3D" id="3.40.50.1820">
    <property type="entry name" value="alpha/beta hydrolase"/>
    <property type="match status" value="1"/>
</dbReference>
<evidence type="ECO:0000313" key="2">
    <source>
        <dbReference type="EMBL" id="GGJ85131.1"/>
    </source>
</evidence>
<dbReference type="EMBL" id="BMQB01000002">
    <property type="protein sequence ID" value="GGJ85131.1"/>
    <property type="molecule type" value="Genomic_DNA"/>
</dbReference>
<evidence type="ECO:0000313" key="3">
    <source>
        <dbReference type="Proteomes" id="UP000649739"/>
    </source>
</evidence>
<feature type="region of interest" description="Disordered" evidence="1">
    <location>
        <begin position="1"/>
        <end position="42"/>
    </location>
</feature>
<reference evidence="2" key="2">
    <citation type="submission" date="2020-09" db="EMBL/GenBank/DDBJ databases">
        <authorList>
            <person name="Sun Q."/>
            <person name="Ohkuma M."/>
        </authorList>
    </citation>
    <scope>NUCLEOTIDE SEQUENCE</scope>
    <source>
        <strain evidence="2">JCM 3090</strain>
    </source>
</reference>
<dbReference type="RefSeq" id="WP_189169153.1">
    <property type="nucleotide sequence ID" value="NZ_BMQB01000002.1"/>
</dbReference>
<protein>
    <recommendedName>
        <fullName evidence="4">Alpha/beta hydrolase</fullName>
    </recommendedName>
</protein>
<name>A0A8J3B5R4_9ACTN</name>